<dbReference type="PANTHER" id="PTHR15830:SF10">
    <property type="entry name" value="TELOMERE LENGTH REGULATION PROTEIN TEL2 HOMOLOG"/>
    <property type="match status" value="1"/>
</dbReference>
<sequence>MVDTTTNKRLTHAIRELDNATLPDKQPTRDSIAACIEEPVAWLRNDMDPQERLTFVQHAAWKHHVWTVCQQVIPSWSFIFTATSASLVMALEATLFGVGIECEKGDQDALLCNMAQISLPIILDCLQVVDNARLDALQLYERLLKRSISDPLFPAYMHYHGLDDPRFFCSLICSFPAKLANAFGLEKQSDWYQDTNFYPLVAKQLGHAVQVESNHSVFAGELLGKMMRQGYTDIIVSTLYPIALAHIRQDPSKMGQAWADLWEAATTMSTTEKLSEMMLLHVRRGINQEAPGDIQKAAFGLSTVLFSMHDKQKRLRSVEDFLSVAFIQMAKKRVASTVILRIAIAAAVHAIGIEYNEQERSLVSDSIQMVDHLIRKLVDVWADPIFITHGTHQEQEYITSGLLIAAGYLPKEQLQHVVFDTSLMAHIHRWFQSKDMTTAKIGVVVAESISSLVDKEDNWFHSGILDDEANKHFSELKKLTGTRDALALVPLTEEGDVAYIVESEESDMEEEEEEEELDPDAIVSIDDQDETETEESDLEAYPMEEESSEDEEGAYGQDKRTKKSRARKPVYILDLINYLKDHDDPVKLEIGLKSAEELIRQKTGYGTELEDSAIVLARRLMDIPESYELPEMKIRQQHAITALIVAVPERVAGFLIDELYGRNTSIEIKQVVLASIILGVRELAGWTENEETSESNHAAPQIEFERLSLEPPKQQVGKTRVFSRRMEVEKNKSTQRNRLSGLAGSCFFFPLLVGWWEGSQGRTKFWLGRDTVLAERFVMALNVIMHCATNTPDKRRIVMEYFEFALSLRYANIATSVIQALLTGIDIILNVSYQHQEKLLLQDYTLQLAATKNWLEDIMELVNESELKEKAIRLIARLMQLSTVA</sequence>
<evidence type="ECO:0000313" key="7">
    <source>
        <dbReference type="EMBL" id="CDH49852.1"/>
    </source>
</evidence>
<feature type="domain" description="Telomere length regulation protein conserved" evidence="5">
    <location>
        <begin position="569"/>
        <end position="679"/>
    </location>
</feature>
<feature type="domain" description="TELO2 ARM repeat" evidence="6">
    <location>
        <begin position="246"/>
        <end position="460"/>
    </location>
</feature>
<evidence type="ECO:0000256" key="2">
    <source>
        <dbReference type="ARBA" id="ARBA00006133"/>
    </source>
</evidence>
<evidence type="ECO:0000256" key="1">
    <source>
        <dbReference type="ARBA" id="ARBA00004496"/>
    </source>
</evidence>
<dbReference type="OrthoDB" id="10258062at2759"/>
<dbReference type="VEuPathDB" id="FungiDB:LCOR_01583.1"/>
<dbReference type="InterPro" id="IPR019337">
    <property type="entry name" value="Telomere_length_regulation_dom"/>
</dbReference>
<feature type="compositionally biased region" description="Acidic residues" evidence="4">
    <location>
        <begin position="526"/>
        <end position="553"/>
    </location>
</feature>
<dbReference type="Gene3D" id="1.25.40.720">
    <property type="entry name" value="Telomere length regulation protein 2, C-terminal domain"/>
    <property type="match status" value="2"/>
</dbReference>
<feature type="region of interest" description="Disordered" evidence="4">
    <location>
        <begin position="503"/>
        <end position="562"/>
    </location>
</feature>
<keyword evidence="3" id="KW-0963">Cytoplasm</keyword>
<dbReference type="GO" id="GO:0051879">
    <property type="term" value="F:Hsp90 protein binding"/>
    <property type="evidence" value="ECO:0007669"/>
    <property type="project" value="TreeGrafter"/>
</dbReference>
<reference evidence="7" key="1">
    <citation type="submission" date="2013-08" db="EMBL/GenBank/DDBJ databases">
        <title>Gene expansion shapes genome architecture in the human pathogen Lichtheimia corymbifera: an evolutionary genomics analysis in the ancient terrestrial Mucorales (Mucoromycotina).</title>
        <authorList>
            <person name="Schwartze V.U."/>
            <person name="Winter S."/>
            <person name="Shelest E."/>
            <person name="Marcet-Houben M."/>
            <person name="Horn F."/>
            <person name="Wehner S."/>
            <person name="Hoffmann K."/>
            <person name="Riege K."/>
            <person name="Sammeth M."/>
            <person name="Nowrousian M."/>
            <person name="Valiante V."/>
            <person name="Linde J."/>
            <person name="Jacobsen I.D."/>
            <person name="Marz M."/>
            <person name="Brakhage A.A."/>
            <person name="Gabaldon T."/>
            <person name="Bocker S."/>
            <person name="Voigt K."/>
        </authorList>
    </citation>
    <scope>NUCLEOTIDE SEQUENCE [LARGE SCALE GENOMIC DNA]</scope>
    <source>
        <strain evidence="7">FSU 9682</strain>
    </source>
</reference>
<dbReference type="STRING" id="1263082.A0A068RJN1"/>
<evidence type="ECO:0000313" key="8">
    <source>
        <dbReference type="Proteomes" id="UP000027586"/>
    </source>
</evidence>
<dbReference type="Pfam" id="PF25320">
    <property type="entry name" value="TELO2_ARM"/>
    <property type="match status" value="1"/>
</dbReference>
<dbReference type="GO" id="GO:0005829">
    <property type="term" value="C:cytosol"/>
    <property type="evidence" value="ECO:0007669"/>
    <property type="project" value="TreeGrafter"/>
</dbReference>
<evidence type="ECO:0000259" key="6">
    <source>
        <dbReference type="Pfam" id="PF25320"/>
    </source>
</evidence>
<dbReference type="GO" id="GO:0042162">
    <property type="term" value="F:telomeric DNA binding"/>
    <property type="evidence" value="ECO:0007669"/>
    <property type="project" value="TreeGrafter"/>
</dbReference>
<comment type="caution">
    <text evidence="7">The sequence shown here is derived from an EMBL/GenBank/DDBJ whole genome shotgun (WGS) entry which is preliminary data.</text>
</comment>
<organism evidence="7 8">
    <name type="scientific">Lichtheimia corymbifera JMRC:FSU:9682</name>
    <dbReference type="NCBI Taxonomy" id="1263082"/>
    <lineage>
        <taxon>Eukaryota</taxon>
        <taxon>Fungi</taxon>
        <taxon>Fungi incertae sedis</taxon>
        <taxon>Mucoromycota</taxon>
        <taxon>Mucoromycotina</taxon>
        <taxon>Mucoromycetes</taxon>
        <taxon>Mucorales</taxon>
        <taxon>Lichtheimiaceae</taxon>
        <taxon>Lichtheimia</taxon>
    </lineage>
</organism>
<evidence type="ECO:0000256" key="3">
    <source>
        <dbReference type="ARBA" id="ARBA00022490"/>
    </source>
</evidence>
<evidence type="ECO:0000259" key="5">
    <source>
        <dbReference type="Pfam" id="PF10193"/>
    </source>
</evidence>
<proteinExistence type="inferred from homology"/>
<evidence type="ECO:0000256" key="4">
    <source>
        <dbReference type="SAM" id="MobiDB-lite"/>
    </source>
</evidence>
<dbReference type="AlphaFoldDB" id="A0A068RJN1"/>
<dbReference type="Proteomes" id="UP000027586">
    <property type="component" value="Unassembled WGS sequence"/>
</dbReference>
<dbReference type="PANTHER" id="PTHR15830">
    <property type="entry name" value="TELOMERE LENGTH REGULATION PROTEIN TEL2 FAMILY MEMBER"/>
    <property type="match status" value="1"/>
</dbReference>
<gene>
    <name evidence="7" type="ORF">LCOR_01583.1</name>
</gene>
<accession>A0A068RJN1</accession>
<protein>
    <submittedName>
        <fullName evidence="7">Uncharacterized protein</fullName>
    </submittedName>
</protein>
<name>A0A068RJN1_9FUNG</name>
<dbReference type="InterPro" id="IPR051970">
    <property type="entry name" value="TEL2_Regulation"/>
</dbReference>
<dbReference type="GO" id="GO:0051083">
    <property type="term" value="P:'de novo' cotranslational protein folding"/>
    <property type="evidence" value="ECO:0007669"/>
    <property type="project" value="TreeGrafter"/>
</dbReference>
<comment type="similarity">
    <text evidence="2">Belongs to the TEL2 family.</text>
</comment>
<dbReference type="EMBL" id="CBTN010000004">
    <property type="protein sequence ID" value="CDH49852.1"/>
    <property type="molecule type" value="Genomic_DNA"/>
</dbReference>
<keyword evidence="8" id="KW-1185">Reference proteome</keyword>
<dbReference type="Pfam" id="PF10193">
    <property type="entry name" value="Telomere_reg-2"/>
    <property type="match status" value="1"/>
</dbReference>
<dbReference type="InterPro" id="IPR038528">
    <property type="entry name" value="TEL2_C_sf"/>
</dbReference>
<comment type="subcellular location">
    <subcellularLocation>
        <location evidence="1">Cytoplasm</location>
    </subcellularLocation>
</comment>
<feature type="compositionally biased region" description="Acidic residues" evidence="4">
    <location>
        <begin position="503"/>
        <end position="519"/>
    </location>
</feature>
<dbReference type="InterPro" id="IPR057348">
    <property type="entry name" value="TELO2_ARM"/>
</dbReference>